<reference evidence="2 3" key="1">
    <citation type="submission" date="2021-03" db="EMBL/GenBank/DDBJ databases">
        <title>Whole genome shotgun sequence of Actinoplanes toevensis NBRC 105298.</title>
        <authorList>
            <person name="Komaki H."/>
            <person name="Tamura T."/>
        </authorList>
    </citation>
    <scope>NUCLEOTIDE SEQUENCE [LARGE SCALE GENOMIC DNA]</scope>
    <source>
        <strain evidence="2 3">NBRC 105298</strain>
    </source>
</reference>
<dbReference type="Proteomes" id="UP000677082">
    <property type="component" value="Unassembled WGS sequence"/>
</dbReference>
<proteinExistence type="predicted"/>
<sequence length="312" mass="34830">MSTTLTAEAAAELARGLAAVRQRAGLTAGDARLMRFTINAVYHLDSRVIRLARGEVAQQRAEKVVAGMGLLSRHDVPAVELVDDIAQPVAVNDWVATVWHYLPHSTVRPEPVELAAPLFRLHSIAEKPGFLPAWTPIETARRRLESVCKLSGEGMVFTKNWSRTRVGVPLDELLETLRSRCDDLEGRVNETIWELRPGVIHGDAHVGNLLAGRLCDFDSLALGPREWDLVPLAHSVVRFGDPVKPYENFAAAYGFDLSSSALWPLLRDVRELQLVTSVLDRLFGRPEVADTLSHRLRTYLAGDQHAVWRRYR</sequence>
<evidence type="ECO:0000313" key="2">
    <source>
        <dbReference type="EMBL" id="GIM94405.1"/>
    </source>
</evidence>
<gene>
    <name evidence="2" type="ORF">Ato02nite_061980</name>
</gene>
<feature type="domain" description="Aminoglycoside phosphotransferase" evidence="1">
    <location>
        <begin position="39"/>
        <end position="262"/>
    </location>
</feature>
<comment type="caution">
    <text evidence="2">The sequence shown here is derived from an EMBL/GenBank/DDBJ whole genome shotgun (WGS) entry which is preliminary data.</text>
</comment>
<dbReference type="SUPFAM" id="SSF56112">
    <property type="entry name" value="Protein kinase-like (PK-like)"/>
    <property type="match status" value="1"/>
</dbReference>
<dbReference type="Pfam" id="PF01636">
    <property type="entry name" value="APH"/>
    <property type="match status" value="1"/>
</dbReference>
<dbReference type="RefSeq" id="WP_213010194.1">
    <property type="nucleotide sequence ID" value="NZ_BOQN01000081.1"/>
</dbReference>
<name>A0A919THC2_9ACTN</name>
<protein>
    <submittedName>
        <fullName evidence="2">Aminoglycoside phosphotransferase</fullName>
    </submittedName>
</protein>
<evidence type="ECO:0000313" key="3">
    <source>
        <dbReference type="Proteomes" id="UP000677082"/>
    </source>
</evidence>
<evidence type="ECO:0000259" key="1">
    <source>
        <dbReference type="Pfam" id="PF01636"/>
    </source>
</evidence>
<keyword evidence="3" id="KW-1185">Reference proteome</keyword>
<organism evidence="2 3">
    <name type="scientific">Paractinoplanes toevensis</name>
    <dbReference type="NCBI Taxonomy" id="571911"/>
    <lineage>
        <taxon>Bacteria</taxon>
        <taxon>Bacillati</taxon>
        <taxon>Actinomycetota</taxon>
        <taxon>Actinomycetes</taxon>
        <taxon>Micromonosporales</taxon>
        <taxon>Micromonosporaceae</taxon>
        <taxon>Paractinoplanes</taxon>
    </lineage>
</organism>
<dbReference type="Gene3D" id="1.20.58.840">
    <property type="match status" value="1"/>
</dbReference>
<dbReference type="InterPro" id="IPR002575">
    <property type="entry name" value="Aminoglycoside_PTrfase"/>
</dbReference>
<dbReference type="InterPro" id="IPR011009">
    <property type="entry name" value="Kinase-like_dom_sf"/>
</dbReference>
<accession>A0A919THC2</accession>
<dbReference type="EMBL" id="BOQN01000081">
    <property type="protein sequence ID" value="GIM94405.1"/>
    <property type="molecule type" value="Genomic_DNA"/>
</dbReference>
<dbReference type="Gene3D" id="1.10.510.10">
    <property type="entry name" value="Transferase(Phosphotransferase) domain 1"/>
    <property type="match status" value="1"/>
</dbReference>
<dbReference type="AlphaFoldDB" id="A0A919THC2"/>